<proteinExistence type="inferred from homology"/>
<reference evidence="9 10" key="1">
    <citation type="journal article" date="2016" name="Nat. Commun.">
        <title>Thousands of microbial genomes shed light on interconnected biogeochemical processes in an aquifer system.</title>
        <authorList>
            <person name="Anantharaman K."/>
            <person name="Brown C.T."/>
            <person name="Hug L.A."/>
            <person name="Sharon I."/>
            <person name="Castelle C.J."/>
            <person name="Probst A.J."/>
            <person name="Thomas B.C."/>
            <person name="Singh A."/>
            <person name="Wilkins M.J."/>
            <person name="Karaoz U."/>
            <person name="Brodie E.L."/>
            <person name="Williams K.H."/>
            <person name="Hubbard S.S."/>
            <person name="Banfield J.F."/>
        </authorList>
    </citation>
    <scope>NUCLEOTIDE SEQUENCE [LARGE SCALE GENOMIC DNA]</scope>
</reference>
<keyword evidence="1 5" id="KW-0699">rRNA-binding</keyword>
<feature type="compositionally biased region" description="Basic and acidic residues" evidence="6">
    <location>
        <begin position="184"/>
        <end position="202"/>
    </location>
</feature>
<accession>A0A1G2EQY9</accession>
<comment type="function">
    <text evidence="5">This is one of the proteins that binds to the 5S RNA in the ribosome where it forms part of the central protuberance.</text>
</comment>
<protein>
    <recommendedName>
        <fullName evidence="5">Large ribosomal subunit protein bL25</fullName>
    </recommendedName>
    <alternativeName>
        <fullName evidence="5">General stress protein CTC</fullName>
    </alternativeName>
</protein>
<feature type="domain" description="Large ribosomal subunit protein bL25 beta" evidence="8">
    <location>
        <begin position="92"/>
        <end position="176"/>
    </location>
</feature>
<dbReference type="InterPro" id="IPR020057">
    <property type="entry name" value="Ribosomal_bL25_b-dom"/>
</dbReference>
<sequence length="213" mass="23820">MLNIEAEKREPGMKRKQGFVPAVLYGPEVKNISLEINAKEFEKLYNEAGESSLINVVVSGKEYPVLIYGTDLDPLTNSFIHVDFYQPILTEEVEASVEIIFEGESPAVKELGGTLVKEIQEIEVKALPQNLPHEIKVDISNLKTFEDEILVKDLALPANVSVSKNPEDIVAMVAAPEKVEEELEKPIEEDVEKVESAEKKEEVSEEEKQEGEK</sequence>
<dbReference type="Proteomes" id="UP000177740">
    <property type="component" value="Unassembled WGS sequence"/>
</dbReference>
<dbReference type="InterPro" id="IPR029751">
    <property type="entry name" value="Ribosomal_L25_dom"/>
</dbReference>
<dbReference type="NCBIfam" id="TIGR00731">
    <property type="entry name" value="bL25_bact_ctc"/>
    <property type="match status" value="1"/>
</dbReference>
<dbReference type="InterPro" id="IPR011035">
    <property type="entry name" value="Ribosomal_bL25/Gln-tRNA_synth"/>
</dbReference>
<feature type="region of interest" description="Disordered" evidence="6">
    <location>
        <begin position="181"/>
        <end position="213"/>
    </location>
</feature>
<evidence type="ECO:0000313" key="10">
    <source>
        <dbReference type="Proteomes" id="UP000177740"/>
    </source>
</evidence>
<dbReference type="HAMAP" id="MF_01334">
    <property type="entry name" value="Ribosomal_bL25_CTC"/>
    <property type="match status" value="1"/>
</dbReference>
<keyword evidence="2 5" id="KW-0694">RNA-binding</keyword>
<dbReference type="EMBL" id="MHMM01000004">
    <property type="protein sequence ID" value="OGZ27678.1"/>
    <property type="molecule type" value="Genomic_DNA"/>
</dbReference>
<dbReference type="GO" id="GO:0022625">
    <property type="term" value="C:cytosolic large ribosomal subunit"/>
    <property type="evidence" value="ECO:0007669"/>
    <property type="project" value="TreeGrafter"/>
</dbReference>
<keyword evidence="3 5" id="KW-0689">Ribosomal protein</keyword>
<evidence type="ECO:0000259" key="7">
    <source>
        <dbReference type="Pfam" id="PF01386"/>
    </source>
</evidence>
<evidence type="ECO:0000256" key="6">
    <source>
        <dbReference type="SAM" id="MobiDB-lite"/>
    </source>
</evidence>
<dbReference type="AlphaFoldDB" id="A0A1G2EQY9"/>
<keyword evidence="4 5" id="KW-0687">Ribonucleoprotein</keyword>
<comment type="subunit">
    <text evidence="5">Part of the 50S ribosomal subunit; part of the 5S rRNA/L5/L18/L25 subcomplex. Contacts the 5S rRNA. Binds to the 5S rRNA independently of L5 and L18.</text>
</comment>
<comment type="caution">
    <text evidence="9">The sequence shown here is derived from an EMBL/GenBank/DDBJ whole genome shotgun (WGS) entry which is preliminary data.</text>
</comment>
<feature type="compositionally biased region" description="Acidic residues" evidence="6">
    <location>
        <begin position="203"/>
        <end position="213"/>
    </location>
</feature>
<dbReference type="STRING" id="1801677.A2365_03470"/>
<evidence type="ECO:0000256" key="5">
    <source>
        <dbReference type="HAMAP-Rule" id="MF_01334"/>
    </source>
</evidence>
<dbReference type="InterPro" id="IPR037121">
    <property type="entry name" value="Ribosomal_bL25_C"/>
</dbReference>
<dbReference type="SUPFAM" id="SSF50715">
    <property type="entry name" value="Ribosomal protein L25-like"/>
    <property type="match status" value="1"/>
</dbReference>
<comment type="similarity">
    <text evidence="5">Belongs to the bacterial ribosomal protein bL25 family. CTC subfamily.</text>
</comment>
<name>A0A1G2EQY9_9BACT</name>
<dbReference type="CDD" id="cd00495">
    <property type="entry name" value="Ribosomal_L25_TL5_CTC"/>
    <property type="match status" value="1"/>
</dbReference>
<dbReference type="GO" id="GO:0006412">
    <property type="term" value="P:translation"/>
    <property type="evidence" value="ECO:0007669"/>
    <property type="project" value="UniProtKB-UniRule"/>
</dbReference>
<evidence type="ECO:0000259" key="8">
    <source>
        <dbReference type="Pfam" id="PF14693"/>
    </source>
</evidence>
<dbReference type="Pfam" id="PF01386">
    <property type="entry name" value="Ribosomal_L25p"/>
    <property type="match status" value="1"/>
</dbReference>
<dbReference type="PANTHER" id="PTHR33284:SF1">
    <property type="entry name" value="RIBOSOMAL PROTEIN L25_GLN-TRNA SYNTHETASE, ANTI-CODON-BINDING DOMAIN-CONTAINING PROTEIN"/>
    <property type="match status" value="1"/>
</dbReference>
<dbReference type="Gene3D" id="2.170.120.20">
    <property type="entry name" value="Ribosomal protein L25, beta domain"/>
    <property type="match status" value="1"/>
</dbReference>
<dbReference type="Gene3D" id="2.40.240.10">
    <property type="entry name" value="Ribosomal Protein L25, Chain P"/>
    <property type="match status" value="1"/>
</dbReference>
<dbReference type="InterPro" id="IPR020930">
    <property type="entry name" value="Ribosomal_uL5_bac-type"/>
</dbReference>
<evidence type="ECO:0000256" key="3">
    <source>
        <dbReference type="ARBA" id="ARBA00022980"/>
    </source>
</evidence>
<dbReference type="GO" id="GO:0003735">
    <property type="term" value="F:structural constituent of ribosome"/>
    <property type="evidence" value="ECO:0007669"/>
    <property type="project" value="InterPro"/>
</dbReference>
<dbReference type="Pfam" id="PF14693">
    <property type="entry name" value="Ribosomal_TL5_C"/>
    <property type="match status" value="1"/>
</dbReference>
<dbReference type="PANTHER" id="PTHR33284">
    <property type="entry name" value="RIBOSOMAL PROTEIN L25/GLN-TRNA SYNTHETASE, ANTI-CODON-BINDING DOMAIN-CONTAINING PROTEIN"/>
    <property type="match status" value="1"/>
</dbReference>
<evidence type="ECO:0000256" key="1">
    <source>
        <dbReference type="ARBA" id="ARBA00022730"/>
    </source>
</evidence>
<evidence type="ECO:0000256" key="2">
    <source>
        <dbReference type="ARBA" id="ARBA00022884"/>
    </source>
</evidence>
<feature type="domain" description="Large ribosomal subunit protein bL25 L25" evidence="7">
    <location>
        <begin position="7"/>
        <end position="84"/>
    </location>
</feature>
<evidence type="ECO:0000313" key="9">
    <source>
        <dbReference type="EMBL" id="OGZ27678.1"/>
    </source>
</evidence>
<dbReference type="InterPro" id="IPR020056">
    <property type="entry name" value="Rbsml_bL25/Gln-tRNA_synth_N"/>
</dbReference>
<evidence type="ECO:0000256" key="4">
    <source>
        <dbReference type="ARBA" id="ARBA00023274"/>
    </source>
</evidence>
<organism evidence="9 10">
    <name type="scientific">Candidatus Nealsonbacteria bacterium RIFOXYB1_FULL_40_15</name>
    <dbReference type="NCBI Taxonomy" id="1801677"/>
    <lineage>
        <taxon>Bacteria</taxon>
        <taxon>Candidatus Nealsoniibacteriota</taxon>
    </lineage>
</organism>
<dbReference type="GO" id="GO:0008097">
    <property type="term" value="F:5S rRNA binding"/>
    <property type="evidence" value="ECO:0007669"/>
    <property type="project" value="InterPro"/>
</dbReference>
<dbReference type="InterPro" id="IPR001021">
    <property type="entry name" value="Ribosomal_bL25_long"/>
</dbReference>
<gene>
    <name evidence="5" type="primary">rplY</name>
    <name evidence="5" type="synonym">ctc</name>
    <name evidence="9" type="ORF">A2365_03470</name>
</gene>